<sequence>MQNSNRLTITPYKKQKDERFARLCLKIILLYL</sequence>
<proteinExistence type="predicted"/>
<dbReference type="EMBL" id="BK015869">
    <property type="protein sequence ID" value="DAD70641.1"/>
    <property type="molecule type" value="Genomic_DNA"/>
</dbReference>
<name>A0A8S5LL22_9CAUD</name>
<evidence type="ECO:0000313" key="1">
    <source>
        <dbReference type="EMBL" id="DAD70641.1"/>
    </source>
</evidence>
<accession>A0A8S5LL22</accession>
<protein>
    <submittedName>
        <fullName evidence="1">Uncharacterized protein</fullName>
    </submittedName>
</protein>
<reference evidence="1" key="1">
    <citation type="journal article" date="2021" name="Proc. Natl. Acad. Sci. U.S.A.">
        <title>A Catalog of Tens of Thousands of Viruses from Human Metagenomes Reveals Hidden Associations with Chronic Diseases.</title>
        <authorList>
            <person name="Tisza M.J."/>
            <person name="Buck C.B."/>
        </authorList>
    </citation>
    <scope>NUCLEOTIDE SEQUENCE</scope>
    <source>
        <strain evidence="1">Ctvod4</strain>
    </source>
</reference>
<organism evidence="1">
    <name type="scientific">Siphoviridae sp. ctvod4</name>
    <dbReference type="NCBI Taxonomy" id="2827595"/>
    <lineage>
        <taxon>Viruses</taxon>
        <taxon>Duplodnaviria</taxon>
        <taxon>Heunggongvirae</taxon>
        <taxon>Uroviricota</taxon>
        <taxon>Caudoviricetes</taxon>
    </lineage>
</organism>